<feature type="region of interest" description="Disordered" evidence="1">
    <location>
        <begin position="79"/>
        <end position="98"/>
    </location>
</feature>
<dbReference type="InterPro" id="IPR037738">
    <property type="entry name" value="Ecm13-like"/>
</dbReference>
<dbReference type="AlphaFoldDB" id="A0A642UPW0"/>
<protein>
    <submittedName>
        <fullName evidence="2">Uncharacterized protein</fullName>
    </submittedName>
</protein>
<keyword evidence="3" id="KW-1185">Reference proteome</keyword>
<organism evidence="2 3">
    <name type="scientific">Diutina rugosa</name>
    <name type="common">Yeast</name>
    <name type="synonym">Candida rugosa</name>
    <dbReference type="NCBI Taxonomy" id="5481"/>
    <lineage>
        <taxon>Eukaryota</taxon>
        <taxon>Fungi</taxon>
        <taxon>Dikarya</taxon>
        <taxon>Ascomycota</taxon>
        <taxon>Saccharomycotina</taxon>
        <taxon>Pichiomycetes</taxon>
        <taxon>Debaryomycetaceae</taxon>
        <taxon>Diutina</taxon>
    </lineage>
</organism>
<dbReference type="OMA" id="MGDIDEY"/>
<feature type="region of interest" description="Disordered" evidence="1">
    <location>
        <begin position="103"/>
        <end position="135"/>
    </location>
</feature>
<dbReference type="Proteomes" id="UP000449547">
    <property type="component" value="Unassembled WGS sequence"/>
</dbReference>
<gene>
    <name evidence="2" type="ORF">DIURU_002555</name>
</gene>
<accession>A0A642UPW0</accession>
<proteinExistence type="predicted"/>
<dbReference type="RefSeq" id="XP_034012644.1">
    <property type="nucleotide sequence ID" value="XM_034155219.1"/>
</dbReference>
<dbReference type="EMBL" id="SWFT01000072">
    <property type="protein sequence ID" value="KAA8903127.1"/>
    <property type="molecule type" value="Genomic_DNA"/>
</dbReference>
<reference evidence="2 3" key="1">
    <citation type="submission" date="2019-07" db="EMBL/GenBank/DDBJ databases">
        <title>Genome assembly of two rare yeast pathogens: Diutina rugosa and Trichomonascus ciferrii.</title>
        <authorList>
            <person name="Mixao V."/>
            <person name="Saus E."/>
            <person name="Hansen A."/>
            <person name="Lass-Flor C."/>
            <person name="Gabaldon T."/>
        </authorList>
    </citation>
    <scope>NUCLEOTIDE SEQUENCE [LARGE SCALE GENOMIC DNA]</scope>
    <source>
        <strain evidence="2 3">CBS 613</strain>
    </source>
</reference>
<evidence type="ECO:0000256" key="1">
    <source>
        <dbReference type="SAM" id="MobiDB-lite"/>
    </source>
</evidence>
<feature type="compositionally biased region" description="Acidic residues" evidence="1">
    <location>
        <begin position="103"/>
        <end position="116"/>
    </location>
</feature>
<feature type="compositionally biased region" description="Polar residues" evidence="1">
    <location>
        <begin position="79"/>
        <end position="91"/>
    </location>
</feature>
<dbReference type="PANTHER" id="PTHR36826:SF1">
    <property type="entry name" value="PROTEIN ECM13"/>
    <property type="match status" value="1"/>
</dbReference>
<feature type="compositionally biased region" description="Acidic residues" evidence="1">
    <location>
        <begin position="123"/>
        <end position="135"/>
    </location>
</feature>
<dbReference type="OrthoDB" id="5431245at2759"/>
<comment type="caution">
    <text evidence="2">The sequence shown here is derived from an EMBL/GenBank/DDBJ whole genome shotgun (WGS) entry which is preliminary data.</text>
</comment>
<dbReference type="PANTHER" id="PTHR36826">
    <property type="entry name" value="PROTEIN ECM13"/>
    <property type="match status" value="1"/>
</dbReference>
<evidence type="ECO:0000313" key="3">
    <source>
        <dbReference type="Proteomes" id="UP000449547"/>
    </source>
</evidence>
<name>A0A642UPW0_DIURU</name>
<sequence>MGHLNAQNFHQAYVLAGRVKRKLVSDANNPRSGLRSLVLQANLLDNLMGDIDEYSHARYLENKAAALKLQRERLAQSKVSQVKAANTNNTKPDPVAHTSIEYNEVESESSDDEDYVDTFSSESESDYSSDEDCYDTPDELAQLVTAVTQSSIRRENHSFIEEEELTFEENYFAPAIAA</sequence>
<dbReference type="VEuPathDB" id="FungiDB:DIURU_002555"/>
<dbReference type="GeneID" id="54781206"/>
<evidence type="ECO:0000313" key="2">
    <source>
        <dbReference type="EMBL" id="KAA8903127.1"/>
    </source>
</evidence>